<accession>A0A7S3HB17</accession>
<organism evidence="2">
    <name type="scientific">Spumella elongata</name>
    <dbReference type="NCBI Taxonomy" id="89044"/>
    <lineage>
        <taxon>Eukaryota</taxon>
        <taxon>Sar</taxon>
        <taxon>Stramenopiles</taxon>
        <taxon>Ochrophyta</taxon>
        <taxon>Chrysophyceae</taxon>
        <taxon>Chromulinales</taxon>
        <taxon>Chromulinaceae</taxon>
        <taxon>Spumella</taxon>
    </lineage>
</organism>
<dbReference type="PANTHER" id="PTHR38016">
    <property type="entry name" value="UNNAMED PRODUCT"/>
    <property type="match status" value="1"/>
</dbReference>
<dbReference type="PANTHER" id="PTHR38016:SF1">
    <property type="entry name" value="LIMITING CO2-INDUCIBLE PROTEIN B_C BETA CARBONYIC ANHYDRASE DOMAIN-CONTAINING PROTEIN"/>
    <property type="match status" value="1"/>
</dbReference>
<reference evidence="2" key="1">
    <citation type="submission" date="2021-01" db="EMBL/GenBank/DDBJ databases">
        <authorList>
            <person name="Corre E."/>
            <person name="Pelletier E."/>
            <person name="Niang G."/>
            <person name="Scheremetjew M."/>
            <person name="Finn R."/>
            <person name="Kale V."/>
            <person name="Holt S."/>
            <person name="Cochrane G."/>
            <person name="Meng A."/>
            <person name="Brown T."/>
            <person name="Cohen L."/>
        </authorList>
    </citation>
    <scope>NUCLEOTIDE SEQUENCE</scope>
    <source>
        <strain evidence="2">CCAP 955/1</strain>
    </source>
</reference>
<name>A0A7S3HB17_9STRA</name>
<dbReference type="EMBL" id="HBIC01037404">
    <property type="protein sequence ID" value="CAE0290257.1"/>
    <property type="molecule type" value="Transcribed_RNA"/>
</dbReference>
<dbReference type="Pfam" id="PF18599">
    <property type="entry name" value="LCIB_C_CA"/>
    <property type="match status" value="1"/>
</dbReference>
<feature type="domain" description="Limiting CO2-inducible protein B/C beta carbonyic anhydrase" evidence="1">
    <location>
        <begin position="68"/>
        <end position="302"/>
    </location>
</feature>
<sequence length="341" mass="37510">MGNKHIRGEVSVKMKDVTAFKTASQVIADEMQEKGTMSYERAAEILNMYENAFTVVKRHFPLAQCGTDILLKADLLLMEHGCTGDNTLYAQSICPDEINHESGDITELFSKHMGEVFHMGGLGGIPFTGKTGFAAFSHHVPDDGNLFILFAPHIGISDSGELGKYTRKGQNRDGTACGAACGALKFCEECKIEADNNLRMPGSPKTKSIKKPGEVYGDYQMEFITSQVNERLGDIISAPDEDSKQAALAYAMFEVAKEFMNRNIHFDATFAERGKPNLYLLGGIQINMPKPMPDFFMPLMFEERNANGTVTDLMESTFGTVLRSRVGTPVPPEMTETDSSV</sequence>
<protein>
    <recommendedName>
        <fullName evidence="1">Limiting CO2-inducible protein B/C beta carbonyic anhydrase domain-containing protein</fullName>
    </recommendedName>
</protein>
<dbReference type="AlphaFoldDB" id="A0A7S3HB17"/>
<evidence type="ECO:0000259" key="1">
    <source>
        <dbReference type="Pfam" id="PF18599"/>
    </source>
</evidence>
<evidence type="ECO:0000313" key="2">
    <source>
        <dbReference type="EMBL" id="CAE0290257.1"/>
    </source>
</evidence>
<proteinExistence type="predicted"/>
<dbReference type="InterPro" id="IPR040703">
    <property type="entry name" value="LCIB/C_CA"/>
</dbReference>
<gene>
    <name evidence="2" type="ORF">SELO1098_LOCUS19102</name>
</gene>